<evidence type="ECO:0000313" key="1">
    <source>
        <dbReference type="EMBL" id="SMC39478.1"/>
    </source>
</evidence>
<keyword evidence="2" id="KW-1185">Reference proteome</keyword>
<dbReference type="EMBL" id="FWXZ01000001">
    <property type="protein sequence ID" value="SMC39478.1"/>
    <property type="molecule type" value="Genomic_DNA"/>
</dbReference>
<evidence type="ECO:0000313" key="2">
    <source>
        <dbReference type="Proteomes" id="UP000192328"/>
    </source>
</evidence>
<reference evidence="1" key="1">
    <citation type="submission" date="2017-04" db="EMBL/GenBank/DDBJ databases">
        <authorList>
            <person name="Varghese N."/>
            <person name="Submissions S."/>
        </authorList>
    </citation>
    <scope>NUCLEOTIDE SEQUENCE</scope>
    <source>
        <strain evidence="1">WTE2008</strain>
    </source>
</reference>
<comment type="caution">
    <text evidence="1">The sequence shown here is derived from an EMBL/GenBank/DDBJ whole genome shotgun (WGS) entry which is preliminary data.</text>
</comment>
<gene>
    <name evidence="1" type="ORF">SAMN06297397_0582</name>
</gene>
<dbReference type="Proteomes" id="UP000192328">
    <property type="component" value="Unassembled WGS sequence"/>
</dbReference>
<protein>
    <submittedName>
        <fullName evidence="1">Uncharacterized protein</fullName>
    </submittedName>
</protein>
<name>A0AC61PIM6_9FIRM</name>
<accession>A0AC61PIM6</accession>
<proteinExistence type="predicted"/>
<organism evidence="1 2">
    <name type="scientific">Aristaeella lactis</name>
    <dbReference type="NCBI Taxonomy" id="3046383"/>
    <lineage>
        <taxon>Bacteria</taxon>
        <taxon>Bacillati</taxon>
        <taxon>Bacillota</taxon>
        <taxon>Clostridia</taxon>
        <taxon>Eubacteriales</taxon>
        <taxon>Aristaeellaceae</taxon>
        <taxon>Aristaeella</taxon>
    </lineage>
</organism>
<sequence>MFAEVKRMLQNRISGNSYDAQIILWTKAAVRDLQMDQIVLDGVCDIEMEQNDGVWEIVDNSSIEDELVFAACAAYCSMNIGNPPNHDNLLATYKSLKGQMRMSSQYK</sequence>